<organism evidence="1 2">
    <name type="scientific">Phialemonium atrogriseum</name>
    <dbReference type="NCBI Taxonomy" id="1093897"/>
    <lineage>
        <taxon>Eukaryota</taxon>
        <taxon>Fungi</taxon>
        <taxon>Dikarya</taxon>
        <taxon>Ascomycota</taxon>
        <taxon>Pezizomycotina</taxon>
        <taxon>Sordariomycetes</taxon>
        <taxon>Sordariomycetidae</taxon>
        <taxon>Cephalothecales</taxon>
        <taxon>Cephalothecaceae</taxon>
        <taxon>Phialemonium</taxon>
    </lineage>
</organism>
<gene>
    <name evidence="1" type="ORF">QBC33DRAFT_579903</name>
</gene>
<dbReference type="EMBL" id="MU839017">
    <property type="protein sequence ID" value="KAK1764961.1"/>
    <property type="molecule type" value="Genomic_DNA"/>
</dbReference>
<comment type="caution">
    <text evidence="1">The sequence shown here is derived from an EMBL/GenBank/DDBJ whole genome shotgun (WGS) entry which is preliminary data.</text>
</comment>
<keyword evidence="2" id="KW-1185">Reference proteome</keyword>
<evidence type="ECO:0000313" key="2">
    <source>
        <dbReference type="Proteomes" id="UP001244011"/>
    </source>
</evidence>
<protein>
    <submittedName>
        <fullName evidence="1">Uncharacterized protein</fullName>
    </submittedName>
</protein>
<accession>A0AAJ0BZJ9</accession>
<dbReference type="AlphaFoldDB" id="A0AAJ0BZJ9"/>
<evidence type="ECO:0000313" key="1">
    <source>
        <dbReference type="EMBL" id="KAK1764961.1"/>
    </source>
</evidence>
<reference evidence="1" key="1">
    <citation type="submission" date="2023-06" db="EMBL/GenBank/DDBJ databases">
        <title>Genome-scale phylogeny and comparative genomics of the fungal order Sordariales.</title>
        <authorList>
            <consortium name="Lawrence Berkeley National Laboratory"/>
            <person name="Hensen N."/>
            <person name="Bonometti L."/>
            <person name="Westerberg I."/>
            <person name="Brannstrom I.O."/>
            <person name="Guillou S."/>
            <person name="Cros-Aarteil S."/>
            <person name="Calhoun S."/>
            <person name="Haridas S."/>
            <person name="Kuo A."/>
            <person name="Mondo S."/>
            <person name="Pangilinan J."/>
            <person name="Riley R."/>
            <person name="Labutti K."/>
            <person name="Andreopoulos B."/>
            <person name="Lipzen A."/>
            <person name="Chen C."/>
            <person name="Yanf M."/>
            <person name="Daum C."/>
            <person name="Ng V."/>
            <person name="Clum A."/>
            <person name="Steindorff A."/>
            <person name="Ohm R."/>
            <person name="Martin F."/>
            <person name="Silar P."/>
            <person name="Natvig D."/>
            <person name="Lalanne C."/>
            <person name="Gautier V."/>
            <person name="Ament-Velasquez S.L."/>
            <person name="Kruys A."/>
            <person name="Hutchinson M.I."/>
            <person name="Powell A.J."/>
            <person name="Barry K."/>
            <person name="Miller A.N."/>
            <person name="Grigoriev I.V."/>
            <person name="Debuchy R."/>
            <person name="Gladieux P."/>
            <person name="Thoren M.H."/>
            <person name="Johannesson H."/>
        </authorList>
    </citation>
    <scope>NUCLEOTIDE SEQUENCE</scope>
    <source>
        <strain evidence="1">8032-3</strain>
    </source>
</reference>
<proteinExistence type="predicted"/>
<dbReference type="RefSeq" id="XP_060281174.1">
    <property type="nucleotide sequence ID" value="XM_060431168.1"/>
</dbReference>
<name>A0AAJ0BZJ9_9PEZI</name>
<dbReference type="GeneID" id="85314355"/>
<sequence>MAAPIERIKSSIDMTLGGPHRDIFARAVSNVLATELAKITYAQIIDGLPLASVAEETESNLLPDRHPLFDVHTELCPGVLEKTEEFRAQFDPGSLELDANLINAYRVASPGSRAFKTRLIEMIAVAIHEIAVQLFKLGTSLHTNDPIASWVPAKDDMFWRFFPQGAWPTLFRHRWYVDDDQYPDGVADVVGYWAEARILGGVVLFDRRDPATCPDAQPDSIWFHSERVDVTYRMYQLLDEQKQQLLDFLTSESPDLNLLPILGDEKNTRREDPEEPLENTGIYRNIYERKPLGEDDGDYRYKDVWDKFEFPTTADMMRARGRAYDRRAGPYHRR</sequence>
<dbReference type="Proteomes" id="UP001244011">
    <property type="component" value="Unassembled WGS sequence"/>
</dbReference>